<keyword evidence="3" id="KW-0326">Glycosidase</keyword>
<dbReference type="InterPro" id="IPR041036">
    <property type="entry name" value="GH5_C"/>
</dbReference>
<evidence type="ECO:0000259" key="4">
    <source>
        <dbReference type="Pfam" id="PF00150"/>
    </source>
</evidence>
<name>A0A8H7UAS8_MORIS</name>
<dbReference type="InterPro" id="IPR013780">
    <property type="entry name" value="Glyco_hydro_b"/>
</dbReference>
<sequence length="712" mass="81040">MLDQPLDLNGPWFYEPDTKRTVLLRGVNLSGGAKLPNGLPTHVKNGYWVDYDRNVNFVGRPMALEDADEHLGRLRDWGFNFLRFVIIWEAIEHEGPGKYDYDYIDYIIQLLYKCKEYNLRVFIDPHQDCWSRHCGGSGAPGWTLSLVGFDPVAFDVTAAAIVQNTYPNPEAFPAMIWSTNYNKLATSTMFTLFFGGKLFAPNCIVDGMNIQDYLQQHFINAVMQVVHRIHKEGSNKLENVLVAGYDTINEPSEGYIELADITKFRDKVDELKKGWTPTAFQGFMLGSGIATDIEEWDMTWSGPKKQRIVFVDPNGTQAWLSEADRQTADNTFGWKRSPEWNPGCIWAAHGVWDIAGRKPLIPNYFAVHPKTGERIEFQQLWMQHIQDYAKSIREVHTEAILFVQPTVMSYPPEFPSDFKRLVYVPHWYDGLTLVQKTWKNYNIDVIGLKRGKYGTGPLKYVRALCVGEKSIRKCFKDQLGTIQHEGRDRVGEYPCLLGEIGIPYDMNKDSSSSTSIFSYDFIKTLLSFVCLNSVKDDEDEESSINTPSSSQNRAMDACLNALEGNLLNYTLWTYVPDNSAKWGDRWCGEDLSLWQAGNNGSNARDIPAIHRPHPRRTTGTPQTIESTLATEKQVATFKYTLIPNSDSKHATEIHIPEIYFPAKSTSVEVTSGTWEVTESRDQYWILSWYPTWSETPCSISLSGVVFTKAALR</sequence>
<dbReference type="Pfam" id="PF18564">
    <property type="entry name" value="Glyco_hydro_5_C"/>
    <property type="match status" value="1"/>
</dbReference>
<feature type="domain" description="Glycoside hydrolase family 5" evidence="4">
    <location>
        <begin position="67"/>
        <end position="130"/>
    </location>
</feature>
<gene>
    <name evidence="6" type="ORF">INT43_004466</name>
</gene>
<dbReference type="InterPro" id="IPR052066">
    <property type="entry name" value="Glycosphingolipid_Hydrolases"/>
</dbReference>
<evidence type="ECO:0000313" key="6">
    <source>
        <dbReference type="EMBL" id="KAG2173093.1"/>
    </source>
</evidence>
<dbReference type="InterPro" id="IPR017853">
    <property type="entry name" value="GH"/>
</dbReference>
<evidence type="ECO:0000313" key="7">
    <source>
        <dbReference type="Proteomes" id="UP000654370"/>
    </source>
</evidence>
<evidence type="ECO:0000256" key="2">
    <source>
        <dbReference type="ARBA" id="ARBA00022801"/>
    </source>
</evidence>
<dbReference type="GO" id="GO:1904462">
    <property type="term" value="P:ergosteryl 3-beta-D-glucoside catabolic process"/>
    <property type="evidence" value="ECO:0007669"/>
    <property type="project" value="TreeGrafter"/>
</dbReference>
<dbReference type="AlphaFoldDB" id="A0A8H7UAS8"/>
<evidence type="ECO:0000259" key="5">
    <source>
        <dbReference type="Pfam" id="PF18564"/>
    </source>
</evidence>
<keyword evidence="7" id="KW-1185">Reference proteome</keyword>
<dbReference type="Pfam" id="PF00150">
    <property type="entry name" value="Cellulase"/>
    <property type="match status" value="1"/>
</dbReference>
<dbReference type="GO" id="GO:0000272">
    <property type="term" value="P:polysaccharide catabolic process"/>
    <property type="evidence" value="ECO:0007669"/>
    <property type="project" value="InterPro"/>
</dbReference>
<comment type="similarity">
    <text evidence="1">Belongs to the glycosyl hydrolase 5 (cellulase A) family.</text>
</comment>
<accession>A0A8H7UAS8</accession>
<dbReference type="Gene3D" id="2.60.40.1180">
    <property type="entry name" value="Golgi alpha-mannosidase II"/>
    <property type="match status" value="1"/>
</dbReference>
<evidence type="ECO:0000256" key="3">
    <source>
        <dbReference type="ARBA" id="ARBA00023295"/>
    </source>
</evidence>
<reference evidence="6" key="1">
    <citation type="submission" date="2020-12" db="EMBL/GenBank/DDBJ databases">
        <title>Metabolic potential, ecology and presence of endohyphal bacteria is reflected in genomic diversity of Mucoromycotina.</title>
        <authorList>
            <person name="Muszewska A."/>
            <person name="Okrasinska A."/>
            <person name="Steczkiewicz K."/>
            <person name="Drgas O."/>
            <person name="Orlowska M."/>
            <person name="Perlinska-Lenart U."/>
            <person name="Aleksandrzak-Piekarczyk T."/>
            <person name="Szatraj K."/>
            <person name="Zielenkiewicz U."/>
            <person name="Pilsyk S."/>
            <person name="Malc E."/>
            <person name="Mieczkowski P."/>
            <person name="Kruszewska J.S."/>
            <person name="Biernat P."/>
            <person name="Pawlowska J."/>
        </authorList>
    </citation>
    <scope>NUCLEOTIDE SEQUENCE</scope>
    <source>
        <strain evidence="6">WA0000067209</strain>
    </source>
</reference>
<organism evidence="6 7">
    <name type="scientific">Mortierella isabellina</name>
    <name type="common">Filamentous fungus</name>
    <name type="synonym">Umbelopsis isabellina</name>
    <dbReference type="NCBI Taxonomy" id="91625"/>
    <lineage>
        <taxon>Eukaryota</taxon>
        <taxon>Fungi</taxon>
        <taxon>Fungi incertae sedis</taxon>
        <taxon>Mucoromycota</taxon>
        <taxon>Mucoromycotina</taxon>
        <taxon>Umbelopsidomycetes</taxon>
        <taxon>Umbelopsidales</taxon>
        <taxon>Umbelopsidaceae</taxon>
        <taxon>Umbelopsis</taxon>
    </lineage>
</organism>
<dbReference type="Proteomes" id="UP000654370">
    <property type="component" value="Unassembled WGS sequence"/>
</dbReference>
<dbReference type="EMBL" id="JAEPQZ010000015">
    <property type="protein sequence ID" value="KAG2173093.1"/>
    <property type="molecule type" value="Genomic_DNA"/>
</dbReference>
<protein>
    <submittedName>
        <fullName evidence="6">Uncharacterized protein</fullName>
    </submittedName>
</protein>
<feature type="domain" description="Glycoside hydrolase family 5 C-terminal" evidence="5">
    <location>
        <begin position="611"/>
        <end position="689"/>
    </location>
</feature>
<evidence type="ECO:0000256" key="1">
    <source>
        <dbReference type="ARBA" id="ARBA00005641"/>
    </source>
</evidence>
<dbReference type="InterPro" id="IPR001547">
    <property type="entry name" value="Glyco_hydro_5"/>
</dbReference>
<proteinExistence type="inferred from homology"/>
<dbReference type="OrthoDB" id="9971853at2759"/>
<dbReference type="GO" id="GO:0050295">
    <property type="term" value="F:steryl-beta-glucosidase activity"/>
    <property type="evidence" value="ECO:0007669"/>
    <property type="project" value="TreeGrafter"/>
</dbReference>
<dbReference type="PANTHER" id="PTHR31308">
    <property type="match status" value="1"/>
</dbReference>
<dbReference type="PANTHER" id="PTHR31308:SF5">
    <property type="entry name" value="ERGOSTERYL-BETA-GLUCOSIDASE"/>
    <property type="match status" value="1"/>
</dbReference>
<dbReference type="Gene3D" id="3.20.20.80">
    <property type="entry name" value="Glycosidases"/>
    <property type="match status" value="1"/>
</dbReference>
<dbReference type="SUPFAM" id="SSF51445">
    <property type="entry name" value="(Trans)glycosidases"/>
    <property type="match status" value="1"/>
</dbReference>
<comment type="caution">
    <text evidence="6">The sequence shown here is derived from an EMBL/GenBank/DDBJ whole genome shotgun (WGS) entry which is preliminary data.</text>
</comment>
<keyword evidence="2" id="KW-0378">Hydrolase</keyword>